<dbReference type="EMBL" id="QKSB01000006">
    <property type="protein sequence ID" value="PZE16699.1"/>
    <property type="molecule type" value="Genomic_DNA"/>
</dbReference>
<dbReference type="OrthoDB" id="9801717at2"/>
<dbReference type="PANTHER" id="PTHR30349:SF64">
    <property type="entry name" value="PROPHAGE INTEGRASE INTD-RELATED"/>
    <property type="match status" value="1"/>
</dbReference>
<dbReference type="GO" id="GO:0006310">
    <property type="term" value="P:DNA recombination"/>
    <property type="evidence" value="ECO:0007669"/>
    <property type="project" value="UniProtKB-KW"/>
</dbReference>
<evidence type="ECO:0000256" key="2">
    <source>
        <dbReference type="ARBA" id="ARBA00022908"/>
    </source>
</evidence>
<accession>A0A2W1MX37</accession>
<sequence length="384" mass="44689">MKHESKHKCITLKHLFINGEKQIGLQFNYDKVIITVIKTLPNPQWSNEFNMFYLVNNKVNFQAIFDTFREIAWINCNYFSPKKTINNHNPKIKREALKLNNDLVPEAYVQKLLLKQYAKSTVHTYISLFTRFVMYFQDRKIEQLNENDIRSYLEKEVKLGKSGSTINQTVNAIKFYYELVLEMPNRFYDIERPIKSKTLPKVLNKKEVGLILKNIKNIKHHCIVSLLYSAGLRRAELLNLKLTDIDGQNNTIFIKDGKGRKDRVTIVSKSLIKQLRTYYKTYRPKEYLFEGTTGKQYSATSVSKIIKKAAAKGGILKSVSAHMLRHSFATHLLEDGTDLRQIQLLLGHTSSRTTEIYTHVTKNHLKVIKNPLDSLYLDQDQQPT</sequence>
<keyword evidence="3 5" id="KW-0238">DNA-binding</keyword>
<evidence type="ECO:0000256" key="3">
    <source>
        <dbReference type="ARBA" id="ARBA00023125"/>
    </source>
</evidence>
<dbReference type="InterPro" id="IPR002104">
    <property type="entry name" value="Integrase_catalytic"/>
</dbReference>
<keyword evidence="4" id="KW-0233">DNA recombination</keyword>
<reference evidence="8 9" key="1">
    <citation type="submission" date="2018-06" db="EMBL/GenBank/DDBJ databases">
        <title>The draft genome sequence of Crocinitomix sp. SM1701.</title>
        <authorList>
            <person name="Zhang X."/>
        </authorList>
    </citation>
    <scope>NUCLEOTIDE SEQUENCE [LARGE SCALE GENOMIC DNA]</scope>
    <source>
        <strain evidence="8 9">SM1701</strain>
    </source>
</reference>
<dbReference type="SUPFAM" id="SSF56349">
    <property type="entry name" value="DNA breaking-rejoining enzymes"/>
    <property type="match status" value="1"/>
</dbReference>
<proteinExistence type="inferred from homology"/>
<dbReference type="Pfam" id="PF00589">
    <property type="entry name" value="Phage_integrase"/>
    <property type="match status" value="1"/>
</dbReference>
<dbReference type="AlphaFoldDB" id="A0A2W1MX37"/>
<dbReference type="InterPro" id="IPR010998">
    <property type="entry name" value="Integrase_recombinase_N"/>
</dbReference>
<evidence type="ECO:0000256" key="5">
    <source>
        <dbReference type="PROSITE-ProRule" id="PRU01248"/>
    </source>
</evidence>
<keyword evidence="9" id="KW-1185">Reference proteome</keyword>
<dbReference type="Proteomes" id="UP000249248">
    <property type="component" value="Unassembled WGS sequence"/>
</dbReference>
<name>A0A2W1MX37_9FLAO</name>
<dbReference type="Gene3D" id="1.10.150.130">
    <property type="match status" value="1"/>
</dbReference>
<comment type="similarity">
    <text evidence="1">Belongs to the 'phage' integrase family.</text>
</comment>
<dbReference type="InterPro" id="IPR013762">
    <property type="entry name" value="Integrase-like_cat_sf"/>
</dbReference>
<evidence type="ECO:0000313" key="9">
    <source>
        <dbReference type="Proteomes" id="UP000249248"/>
    </source>
</evidence>
<protein>
    <submittedName>
        <fullName evidence="8">Recombinase</fullName>
    </submittedName>
</protein>
<evidence type="ECO:0000259" key="6">
    <source>
        <dbReference type="PROSITE" id="PS51898"/>
    </source>
</evidence>
<evidence type="ECO:0000256" key="1">
    <source>
        <dbReference type="ARBA" id="ARBA00008857"/>
    </source>
</evidence>
<feature type="domain" description="Core-binding (CB)" evidence="7">
    <location>
        <begin position="99"/>
        <end position="181"/>
    </location>
</feature>
<evidence type="ECO:0000256" key="4">
    <source>
        <dbReference type="ARBA" id="ARBA00023172"/>
    </source>
</evidence>
<dbReference type="PANTHER" id="PTHR30349">
    <property type="entry name" value="PHAGE INTEGRASE-RELATED"/>
    <property type="match status" value="1"/>
</dbReference>
<organism evidence="8 9">
    <name type="scientific">Putridiphycobacter roseus</name>
    <dbReference type="NCBI Taxonomy" id="2219161"/>
    <lineage>
        <taxon>Bacteria</taxon>
        <taxon>Pseudomonadati</taxon>
        <taxon>Bacteroidota</taxon>
        <taxon>Flavobacteriia</taxon>
        <taxon>Flavobacteriales</taxon>
        <taxon>Crocinitomicaceae</taxon>
        <taxon>Putridiphycobacter</taxon>
    </lineage>
</organism>
<gene>
    <name evidence="8" type="ORF">DNU06_10565</name>
</gene>
<feature type="domain" description="Tyr recombinase" evidence="6">
    <location>
        <begin position="198"/>
        <end position="370"/>
    </location>
</feature>
<dbReference type="PROSITE" id="PS51898">
    <property type="entry name" value="TYR_RECOMBINASE"/>
    <property type="match status" value="1"/>
</dbReference>
<dbReference type="Gene3D" id="1.10.443.10">
    <property type="entry name" value="Intergrase catalytic core"/>
    <property type="match status" value="1"/>
</dbReference>
<dbReference type="InterPro" id="IPR004107">
    <property type="entry name" value="Integrase_SAM-like_N"/>
</dbReference>
<evidence type="ECO:0000313" key="8">
    <source>
        <dbReference type="EMBL" id="PZE16699.1"/>
    </source>
</evidence>
<dbReference type="InterPro" id="IPR044068">
    <property type="entry name" value="CB"/>
</dbReference>
<dbReference type="InterPro" id="IPR050090">
    <property type="entry name" value="Tyrosine_recombinase_XerCD"/>
</dbReference>
<dbReference type="PROSITE" id="PS51900">
    <property type="entry name" value="CB"/>
    <property type="match status" value="1"/>
</dbReference>
<dbReference type="InterPro" id="IPR011010">
    <property type="entry name" value="DNA_brk_join_enz"/>
</dbReference>
<dbReference type="RefSeq" id="WP_111063308.1">
    <property type="nucleotide sequence ID" value="NZ_JBHUCU010000007.1"/>
</dbReference>
<keyword evidence="2" id="KW-0229">DNA integration</keyword>
<evidence type="ECO:0000259" key="7">
    <source>
        <dbReference type="PROSITE" id="PS51900"/>
    </source>
</evidence>
<dbReference type="Pfam" id="PF13495">
    <property type="entry name" value="Phage_int_SAM_4"/>
    <property type="match status" value="1"/>
</dbReference>
<dbReference type="GO" id="GO:0003677">
    <property type="term" value="F:DNA binding"/>
    <property type="evidence" value="ECO:0007669"/>
    <property type="project" value="UniProtKB-UniRule"/>
</dbReference>
<comment type="caution">
    <text evidence="8">The sequence shown here is derived from an EMBL/GenBank/DDBJ whole genome shotgun (WGS) entry which is preliminary data.</text>
</comment>
<dbReference type="GO" id="GO:0015074">
    <property type="term" value="P:DNA integration"/>
    <property type="evidence" value="ECO:0007669"/>
    <property type="project" value="UniProtKB-KW"/>
</dbReference>